<evidence type="ECO:0000313" key="2">
    <source>
        <dbReference type="Proteomes" id="UP000091857"/>
    </source>
</evidence>
<dbReference type="Proteomes" id="UP000091857">
    <property type="component" value="Chromosome 11"/>
</dbReference>
<dbReference type="AlphaFoldDB" id="A0A2C9UYG8"/>
<keyword evidence="2" id="KW-1185">Reference proteome</keyword>
<comment type="caution">
    <text evidence="1">The sequence shown here is derived from an EMBL/GenBank/DDBJ whole genome shotgun (WGS) entry which is preliminary data.</text>
</comment>
<protein>
    <submittedName>
        <fullName evidence="1">Uncharacterized protein</fullName>
    </submittedName>
</protein>
<accession>A0A2C9UYG8</accession>
<proteinExistence type="predicted"/>
<reference evidence="2" key="1">
    <citation type="journal article" date="2016" name="Nat. Biotechnol.">
        <title>Sequencing wild and cultivated cassava and related species reveals extensive interspecific hybridization and genetic diversity.</title>
        <authorList>
            <person name="Bredeson J.V."/>
            <person name="Lyons J.B."/>
            <person name="Prochnik S.E."/>
            <person name="Wu G.A."/>
            <person name="Ha C.M."/>
            <person name="Edsinger-Gonzales E."/>
            <person name="Grimwood J."/>
            <person name="Schmutz J."/>
            <person name="Rabbi I.Y."/>
            <person name="Egesi C."/>
            <person name="Nauluvula P."/>
            <person name="Lebot V."/>
            <person name="Ndunguru J."/>
            <person name="Mkamilo G."/>
            <person name="Bart R.S."/>
            <person name="Setter T.L."/>
            <person name="Gleadow R.M."/>
            <person name="Kulakow P."/>
            <person name="Ferguson M.E."/>
            <person name="Rounsley S."/>
            <person name="Rokhsar D.S."/>
        </authorList>
    </citation>
    <scope>NUCLEOTIDE SEQUENCE [LARGE SCALE GENOMIC DNA]</scope>
    <source>
        <strain evidence="2">cv. AM560-2</strain>
    </source>
</reference>
<name>A0A2C9UYG8_MANES</name>
<sequence>MELGSWCSSGTSSSNMDAYVNGRYDRIVSSFNVLESSTALRRPRWRLLWRKIMREKKKIFDCSSSACSRRMHFSYDPYTYSQNFDQGSMWSDPDNMSRSFSARFAVSSRIFEKTHPLV</sequence>
<dbReference type="STRING" id="3983.A0A2C9UYG8"/>
<organism evidence="1 2">
    <name type="scientific">Manihot esculenta</name>
    <name type="common">Cassava</name>
    <name type="synonym">Jatropha manihot</name>
    <dbReference type="NCBI Taxonomy" id="3983"/>
    <lineage>
        <taxon>Eukaryota</taxon>
        <taxon>Viridiplantae</taxon>
        <taxon>Streptophyta</taxon>
        <taxon>Embryophyta</taxon>
        <taxon>Tracheophyta</taxon>
        <taxon>Spermatophyta</taxon>
        <taxon>Magnoliopsida</taxon>
        <taxon>eudicotyledons</taxon>
        <taxon>Gunneridae</taxon>
        <taxon>Pentapetalae</taxon>
        <taxon>rosids</taxon>
        <taxon>fabids</taxon>
        <taxon>Malpighiales</taxon>
        <taxon>Euphorbiaceae</taxon>
        <taxon>Crotonoideae</taxon>
        <taxon>Manihoteae</taxon>
        <taxon>Manihot</taxon>
    </lineage>
</organism>
<dbReference type="EMBL" id="CM004397">
    <property type="protein sequence ID" value="OAY36770.1"/>
    <property type="molecule type" value="Genomic_DNA"/>
</dbReference>
<dbReference type="PANTHER" id="PTHR33168">
    <property type="entry name" value="STRESS INDUCED PROTEIN-RELATED"/>
    <property type="match status" value="1"/>
</dbReference>
<dbReference type="OMA" id="LENCHCV"/>
<evidence type="ECO:0000313" key="1">
    <source>
        <dbReference type="EMBL" id="OAY36770.1"/>
    </source>
</evidence>
<dbReference type="Gramene" id="Manes.11G047000.1.v8.1">
    <property type="protein sequence ID" value="Manes.11G047000.1.v8.1.CDS.1"/>
    <property type="gene ID" value="Manes.11G047000.v8.1"/>
</dbReference>
<gene>
    <name evidence="1" type="ORF">MANES_11G047000v8</name>
</gene>